<sequence length="42" mass="4590">MTLREGHDQAGDPAGGRPNGEELLRCRRAERARKSRDEAGAV</sequence>
<dbReference type="AlphaFoldDB" id="V6KU79"/>
<dbReference type="STRING" id="1352936.M878_04925"/>
<evidence type="ECO:0000313" key="3">
    <source>
        <dbReference type="Proteomes" id="UP000017984"/>
    </source>
</evidence>
<gene>
    <name evidence="2" type="ORF">M878_04925</name>
</gene>
<comment type="caution">
    <text evidence="2">The sequence shown here is derived from an EMBL/GenBank/DDBJ whole genome shotgun (WGS) entry which is preliminary data.</text>
</comment>
<protein>
    <submittedName>
        <fullName evidence="2">Uncharacterized protein</fullName>
    </submittedName>
</protein>
<proteinExistence type="predicted"/>
<dbReference type="PATRIC" id="fig|1352936.5.peg.1061"/>
<evidence type="ECO:0000256" key="1">
    <source>
        <dbReference type="SAM" id="MobiDB-lite"/>
    </source>
</evidence>
<evidence type="ECO:0000313" key="2">
    <source>
        <dbReference type="EMBL" id="EST35720.1"/>
    </source>
</evidence>
<accession>V6KU79</accession>
<dbReference type="EMBL" id="AWQX01000045">
    <property type="protein sequence ID" value="EST35720.1"/>
    <property type="molecule type" value="Genomic_DNA"/>
</dbReference>
<feature type="region of interest" description="Disordered" evidence="1">
    <location>
        <begin position="1"/>
        <end position="24"/>
    </location>
</feature>
<organism evidence="2 3">
    <name type="scientific">Streptomyces roseochromogenus subsp. oscitans DS 12.976</name>
    <dbReference type="NCBI Taxonomy" id="1352936"/>
    <lineage>
        <taxon>Bacteria</taxon>
        <taxon>Bacillati</taxon>
        <taxon>Actinomycetota</taxon>
        <taxon>Actinomycetes</taxon>
        <taxon>Kitasatosporales</taxon>
        <taxon>Streptomycetaceae</taxon>
        <taxon>Streptomyces</taxon>
    </lineage>
</organism>
<dbReference type="Proteomes" id="UP000017984">
    <property type="component" value="Chromosome"/>
</dbReference>
<name>V6KU79_STRRC</name>
<reference evidence="2 3" key="1">
    <citation type="journal article" date="2014" name="Genome Announc.">
        <title>Draft Genome Sequence of Streptomyces roseochromogenes subsp. oscitans DS 12.976, Producer of the Aminocoumarin Antibiotic Clorobiocin.</title>
        <authorList>
            <person name="Ruckert C."/>
            <person name="Kalinowski J."/>
            <person name="Heide L."/>
            <person name="Apel A.K."/>
        </authorList>
    </citation>
    <scope>NUCLEOTIDE SEQUENCE [LARGE SCALE GENOMIC DNA]</scope>
    <source>
        <strain evidence="2 3">DS 12.976</strain>
    </source>
</reference>
<feature type="compositionally biased region" description="Basic and acidic residues" evidence="1">
    <location>
        <begin position="1"/>
        <end position="10"/>
    </location>
</feature>
<keyword evidence="3" id="KW-1185">Reference proteome</keyword>
<dbReference type="HOGENOM" id="CLU_3258666_0_0_11"/>